<dbReference type="SUPFAM" id="SSF56322">
    <property type="entry name" value="ADC synthase"/>
    <property type="match status" value="1"/>
</dbReference>
<dbReference type="OrthoDB" id="3518032at2"/>
<evidence type="ECO:0000313" key="2">
    <source>
        <dbReference type="EMBL" id="AAO44483.1"/>
    </source>
</evidence>
<protein>
    <submittedName>
        <fullName evidence="2">Anthranilate synthase component I</fullName>
        <ecNumber evidence="2">4.1.3.27</ecNumber>
    </submittedName>
</protein>
<dbReference type="KEGG" id="twh:TWT_386"/>
<dbReference type="InterPro" id="IPR015890">
    <property type="entry name" value="Chorismate_C"/>
</dbReference>
<gene>
    <name evidence="2" type="primary">trpE</name>
    <name evidence="2" type="ordered locus">TWT_386</name>
</gene>
<keyword evidence="3" id="KW-1185">Reference proteome</keyword>
<dbReference type="Gene3D" id="3.60.120.10">
    <property type="entry name" value="Anthranilate synthase"/>
    <property type="match status" value="1"/>
</dbReference>
<evidence type="ECO:0000259" key="1">
    <source>
        <dbReference type="Pfam" id="PF00425"/>
    </source>
</evidence>
<evidence type="ECO:0000313" key="3">
    <source>
        <dbReference type="Proteomes" id="UP000002200"/>
    </source>
</evidence>
<dbReference type="STRING" id="203267.TWT_386"/>
<organism evidence="2 3">
    <name type="scientific">Tropheryma whipplei (strain Twist)</name>
    <name type="common">Whipple's bacillus</name>
    <dbReference type="NCBI Taxonomy" id="203267"/>
    <lineage>
        <taxon>Bacteria</taxon>
        <taxon>Bacillati</taxon>
        <taxon>Actinomycetota</taxon>
        <taxon>Actinomycetes</taxon>
        <taxon>Micrococcales</taxon>
        <taxon>Tropherymataceae</taxon>
        <taxon>Tropheryma</taxon>
    </lineage>
</organism>
<keyword evidence="2" id="KW-0456">Lyase</keyword>
<dbReference type="InterPro" id="IPR019999">
    <property type="entry name" value="Anth_synth_I-like"/>
</dbReference>
<dbReference type="GO" id="GO:0046820">
    <property type="term" value="F:4-amino-4-deoxychorismate synthase activity"/>
    <property type="evidence" value="ECO:0007669"/>
    <property type="project" value="TreeGrafter"/>
</dbReference>
<proteinExistence type="predicted"/>
<reference evidence="2 3" key="1">
    <citation type="journal article" date="2003" name="Genome Res.">
        <title>Tropheryma whipplei twist: a human pathogenic Actinobacteria with a reduced genome.</title>
        <authorList>
            <person name="Raoult D."/>
            <person name="Ogata H."/>
            <person name="Audic S."/>
            <person name="Robert C."/>
            <person name="Suhre K."/>
            <person name="Drancourt M."/>
            <person name="Claverie J.-M."/>
        </authorList>
    </citation>
    <scope>NUCLEOTIDE SEQUENCE [LARGE SCALE GENOMIC DNA]</scope>
    <source>
        <strain evidence="2 3">Twist</strain>
    </source>
</reference>
<dbReference type="HOGENOM" id="CLU_006493_7_0_11"/>
<dbReference type="RefSeq" id="WP_011102543.1">
    <property type="nucleotide sequence ID" value="NC_004572.3"/>
</dbReference>
<dbReference type="Pfam" id="PF00425">
    <property type="entry name" value="Chorismate_bind"/>
    <property type="match status" value="1"/>
</dbReference>
<dbReference type="GO" id="GO:0000162">
    <property type="term" value="P:L-tryptophan biosynthetic process"/>
    <property type="evidence" value="ECO:0007669"/>
    <property type="project" value="TreeGrafter"/>
</dbReference>
<dbReference type="eggNOG" id="COG0147">
    <property type="taxonomic scope" value="Bacteria"/>
</dbReference>
<dbReference type="Proteomes" id="UP000002200">
    <property type="component" value="Chromosome"/>
</dbReference>
<name>Q83GC5_TROWT</name>
<accession>Q83GC5</accession>
<dbReference type="PANTHER" id="PTHR11236">
    <property type="entry name" value="AMINOBENZOATE/ANTHRANILATE SYNTHASE"/>
    <property type="match status" value="1"/>
</dbReference>
<dbReference type="PANTHER" id="PTHR11236:SF18">
    <property type="entry name" value="AMINODEOXYCHORISMATE SYNTHASE"/>
    <property type="match status" value="1"/>
</dbReference>
<dbReference type="AlphaFoldDB" id="Q83GC5"/>
<dbReference type="GO" id="GO:0004049">
    <property type="term" value="F:anthranilate synthase activity"/>
    <property type="evidence" value="ECO:0007669"/>
    <property type="project" value="UniProtKB-EC"/>
</dbReference>
<dbReference type="InterPro" id="IPR005801">
    <property type="entry name" value="ADC_synthase"/>
</dbReference>
<dbReference type="GO" id="GO:0005737">
    <property type="term" value="C:cytoplasm"/>
    <property type="evidence" value="ECO:0007669"/>
    <property type="project" value="TreeGrafter"/>
</dbReference>
<dbReference type="EMBL" id="AE014184">
    <property type="protein sequence ID" value="AAO44483.1"/>
    <property type="molecule type" value="Genomic_DNA"/>
</dbReference>
<feature type="domain" description="Chorismate-utilising enzyme C-terminal" evidence="1">
    <location>
        <begin position="215"/>
        <end position="469"/>
    </location>
</feature>
<dbReference type="PRINTS" id="PR00095">
    <property type="entry name" value="ANTSNTHASEI"/>
</dbReference>
<sequence>METIVEEDRGVFWVDYPVDLSEDFADSCFRYLFEALFYDSENCFWLDDARPLQNRRRSAIGSGPSVSLRSGSCLDPTDVESFFSKLLDCDPQPWPLGFVGWIDYEVGACLLGVNYPTQQDAPATGQTNLSSWICCNRAICIDYRMGLLKIISFSKNTVDAKEWVNRASTLVEKLLMKGSIDREDYIPQAKSRHLANSKLMPRNSFASGLQWLHTDQQYLQLIHRVLEKIMRGDVYQICLANRLTIRNSGNRSPFSAFWALRQKSPTQYCAYIKIGPRHFVSSSPELFLALSDNILVTEPIKGTRPRGRSPSEDSYLISELKTSEKEKAENLMIVDLMRNDFSKICSSVEVDYMYRVRTYKGLHQLVSRVSGILRPGRGFFDILCATFPAGSVTGAPKIAAVKSIYDLERARRGVYSGAFGYISGDGKNICFAMSIRSAVFCNGEVSIGSGGGVVFDSDPEFELAETKLKVAAMIDAILGR</sequence>
<dbReference type="EC" id="4.1.3.27" evidence="2"/>
<dbReference type="GO" id="GO:0008153">
    <property type="term" value="P:4-aminobenzoate biosynthetic process"/>
    <property type="evidence" value="ECO:0007669"/>
    <property type="project" value="TreeGrafter"/>
</dbReference>
<dbReference type="GeneID" id="67388162"/>